<dbReference type="GO" id="GO:0005874">
    <property type="term" value="C:microtubule"/>
    <property type="evidence" value="ECO:0007669"/>
    <property type="project" value="UniProtKB-KW"/>
</dbReference>
<accession>A0A4Y7KNZ8</accession>
<comment type="subcellular location">
    <subcellularLocation>
        <location evidence="1">Cytoplasm</location>
        <location evidence="1">Cytoskeleton</location>
    </subcellularLocation>
</comment>
<keyword evidence="3" id="KW-0963">Cytoplasm</keyword>
<evidence type="ECO:0000259" key="7">
    <source>
        <dbReference type="Pfam" id="PF06886"/>
    </source>
</evidence>
<dbReference type="InterPro" id="IPR027329">
    <property type="entry name" value="TPX2_C"/>
</dbReference>
<feature type="compositionally biased region" description="Polar residues" evidence="6">
    <location>
        <begin position="303"/>
        <end position="318"/>
    </location>
</feature>
<feature type="region of interest" description="Disordered" evidence="6">
    <location>
        <begin position="229"/>
        <end position="447"/>
    </location>
</feature>
<sequence length="717" mass="78946">MGDSACIMQTFSSETHHDTKEGNPMRALGESISFGRYMTEPLDWERWSSFNNNRHLEEVEKYSRPGSVAQKKAYFEAHYKAIAERKAAAAAAAAEEAASLAANKDVLEPEEQSSGMSSGGDMDPELDELCNDVVVDDAEVFNADVGCDVDANVCNSGYESCSFETSKVEEVEPVIKEEILVEDYKQIESPNQHEDVNTKRNDIGVEICIVKHIDKSPLEESIPAIQELSKSATEGKPAASPFSSKALKNPSSAARPNTPVNAQSPSTSSYSRRPSNPVLPQRPSTPVQRPRPIAPVQHLRPTTPVQSRRPSTPVQSRKPSIPVQPLRPSTPVQSRKPSIPVQPLRPSTPIQSRKPSIPVQPLRPSTPVQSRKPSIPVQPLRPSTPVQRLAPGQPMRPNAPVQPRRPSTPVQPRRPSTPVQPRRPSTPVQPRRENNATPNNKNSARDAMDKNISTPISLHMSINFTPSPSRSGEISKLSSPILYKNRDSRVASIPNNTSKDCSTPLRPPSRASASMNGVPKPRPVTPQFGSKRFQVPPLGNTAPASRKLDVNCRSVSIKSKAPLGNKAPASRKLDVKWQSLTIESKTPTSPASTKIDVKCQSLCIEHPSSSSSSSSSRNKAWSPVASSSFNFRTDERAAKRKEASLGSVFTLEFSYFQKLEEKFNAKEAQKMQLEAKSKEKDDNEVRKLRQSLSFKAKPMPNFRQDQQRVLRTWNFGA</sequence>
<evidence type="ECO:0000256" key="1">
    <source>
        <dbReference type="ARBA" id="ARBA00004245"/>
    </source>
</evidence>
<reference evidence="8 9" key="1">
    <citation type="journal article" date="2018" name="Science">
        <title>The opium poppy genome and morphinan production.</title>
        <authorList>
            <person name="Guo L."/>
            <person name="Winzer T."/>
            <person name="Yang X."/>
            <person name="Li Y."/>
            <person name="Ning Z."/>
            <person name="He Z."/>
            <person name="Teodor R."/>
            <person name="Lu Y."/>
            <person name="Bowser T.A."/>
            <person name="Graham I.A."/>
            <person name="Ye K."/>
        </authorList>
    </citation>
    <scope>NUCLEOTIDE SEQUENCE [LARGE SCALE GENOMIC DNA]</scope>
    <source>
        <strain evidence="9">cv. HN1</strain>
        <tissue evidence="8">Leaves</tissue>
    </source>
</reference>
<dbReference type="AlphaFoldDB" id="A0A4Y7KNZ8"/>
<evidence type="ECO:0000256" key="5">
    <source>
        <dbReference type="ARBA" id="ARBA00023212"/>
    </source>
</evidence>
<keyword evidence="9" id="KW-1185">Reference proteome</keyword>
<evidence type="ECO:0000256" key="2">
    <source>
        <dbReference type="ARBA" id="ARBA00005885"/>
    </source>
</evidence>
<organism evidence="8 9">
    <name type="scientific">Papaver somniferum</name>
    <name type="common">Opium poppy</name>
    <dbReference type="NCBI Taxonomy" id="3469"/>
    <lineage>
        <taxon>Eukaryota</taxon>
        <taxon>Viridiplantae</taxon>
        <taxon>Streptophyta</taxon>
        <taxon>Embryophyta</taxon>
        <taxon>Tracheophyta</taxon>
        <taxon>Spermatophyta</taxon>
        <taxon>Magnoliopsida</taxon>
        <taxon>Ranunculales</taxon>
        <taxon>Papaveraceae</taxon>
        <taxon>Papaveroideae</taxon>
        <taxon>Papaver</taxon>
    </lineage>
</organism>
<evidence type="ECO:0000313" key="9">
    <source>
        <dbReference type="Proteomes" id="UP000316621"/>
    </source>
</evidence>
<comment type="similarity">
    <text evidence="2">Belongs to the TPX2 family.</text>
</comment>
<name>A0A4Y7KNZ8_PAPSO</name>
<dbReference type="Proteomes" id="UP000316621">
    <property type="component" value="Chromosome 8"/>
</dbReference>
<dbReference type="PANTHER" id="PTHR47067:SF7">
    <property type="entry name" value="TPX2 (TARGETING PROTEIN FOR XKLP2) PROTEIN FAMILY"/>
    <property type="match status" value="1"/>
</dbReference>
<dbReference type="STRING" id="3469.A0A4Y7KNZ8"/>
<dbReference type="Pfam" id="PF06886">
    <property type="entry name" value="TPX2"/>
    <property type="match status" value="1"/>
</dbReference>
<keyword evidence="4" id="KW-0493">Microtubule</keyword>
<protein>
    <recommendedName>
        <fullName evidence="7">TPX2 C-terminal domain-containing protein</fullName>
    </recommendedName>
</protein>
<feature type="region of interest" description="Disordered" evidence="6">
    <location>
        <begin position="488"/>
        <end position="545"/>
    </location>
</feature>
<evidence type="ECO:0000256" key="3">
    <source>
        <dbReference type="ARBA" id="ARBA00022490"/>
    </source>
</evidence>
<dbReference type="PANTHER" id="PTHR47067">
    <property type="entry name" value="TPX2 (TARGETING PROTEIN FOR XKLP2) PROTEIN FAMILY-RELATED"/>
    <property type="match status" value="1"/>
</dbReference>
<gene>
    <name evidence="8" type="ORF">C5167_050050</name>
</gene>
<feature type="compositionally biased region" description="Low complexity" evidence="6">
    <location>
        <begin position="264"/>
        <end position="275"/>
    </location>
</feature>
<dbReference type="OMA" id="REENPMY"/>
<evidence type="ECO:0000313" key="8">
    <source>
        <dbReference type="EMBL" id="RZC74577.1"/>
    </source>
</evidence>
<dbReference type="InterPro" id="IPR044216">
    <property type="entry name" value="WDL7"/>
</dbReference>
<evidence type="ECO:0000256" key="6">
    <source>
        <dbReference type="SAM" id="MobiDB-lite"/>
    </source>
</evidence>
<feature type="region of interest" description="Disordered" evidence="6">
    <location>
        <begin position="102"/>
        <end position="125"/>
    </location>
</feature>
<proteinExistence type="inferred from homology"/>
<feature type="compositionally biased region" description="Polar residues" evidence="6">
    <location>
        <begin position="249"/>
        <end position="263"/>
    </location>
</feature>
<evidence type="ECO:0000256" key="4">
    <source>
        <dbReference type="ARBA" id="ARBA00022701"/>
    </source>
</evidence>
<dbReference type="Gramene" id="RZC74577">
    <property type="protein sequence ID" value="RZC74577"/>
    <property type="gene ID" value="C5167_050050"/>
</dbReference>
<feature type="domain" description="TPX2 C-terminal" evidence="7">
    <location>
        <begin position="629"/>
        <end position="706"/>
    </location>
</feature>
<dbReference type="EMBL" id="CM010722">
    <property type="protein sequence ID" value="RZC74577.1"/>
    <property type="molecule type" value="Genomic_DNA"/>
</dbReference>
<keyword evidence="5" id="KW-0206">Cytoskeleton</keyword>